<evidence type="ECO:0000256" key="1">
    <source>
        <dbReference type="SAM" id="MobiDB-lite"/>
    </source>
</evidence>
<proteinExistence type="predicted"/>
<keyword evidence="2" id="KW-0812">Transmembrane</keyword>
<keyword evidence="4" id="KW-1185">Reference proteome</keyword>
<sequence>MPTFGLLLCPENLTQKANRSPAARRRPSSALHAEGSPKSGPGAEAGEPENSDSLQQEAPVERNLFVPIAVLVAFIGYAITAILAISGI</sequence>
<evidence type="ECO:0000313" key="3">
    <source>
        <dbReference type="EMBL" id="CAL5218918.1"/>
    </source>
</evidence>
<organism evidence="3 4">
    <name type="scientific">Coccomyxa viridis</name>
    <dbReference type="NCBI Taxonomy" id="1274662"/>
    <lineage>
        <taxon>Eukaryota</taxon>
        <taxon>Viridiplantae</taxon>
        <taxon>Chlorophyta</taxon>
        <taxon>core chlorophytes</taxon>
        <taxon>Trebouxiophyceae</taxon>
        <taxon>Trebouxiophyceae incertae sedis</taxon>
        <taxon>Coccomyxaceae</taxon>
        <taxon>Coccomyxa</taxon>
    </lineage>
</organism>
<accession>A0ABP1FG87</accession>
<feature type="transmembrane region" description="Helical" evidence="2">
    <location>
        <begin position="64"/>
        <end position="85"/>
    </location>
</feature>
<reference evidence="3 4" key="1">
    <citation type="submission" date="2024-06" db="EMBL/GenBank/DDBJ databases">
        <authorList>
            <person name="Kraege A."/>
            <person name="Thomma B."/>
        </authorList>
    </citation>
    <scope>NUCLEOTIDE SEQUENCE [LARGE SCALE GENOMIC DNA]</scope>
</reference>
<keyword evidence="2" id="KW-1133">Transmembrane helix</keyword>
<protein>
    <submittedName>
        <fullName evidence="3">G664 protein</fullName>
    </submittedName>
</protein>
<comment type="caution">
    <text evidence="3">The sequence shown here is derived from an EMBL/GenBank/DDBJ whole genome shotgun (WGS) entry which is preliminary data.</text>
</comment>
<dbReference type="Proteomes" id="UP001497392">
    <property type="component" value="Unassembled WGS sequence"/>
</dbReference>
<evidence type="ECO:0000256" key="2">
    <source>
        <dbReference type="SAM" id="Phobius"/>
    </source>
</evidence>
<dbReference type="EMBL" id="CAXHTA020000001">
    <property type="protein sequence ID" value="CAL5218918.1"/>
    <property type="molecule type" value="Genomic_DNA"/>
</dbReference>
<evidence type="ECO:0000313" key="4">
    <source>
        <dbReference type="Proteomes" id="UP001497392"/>
    </source>
</evidence>
<name>A0ABP1FG87_9CHLO</name>
<feature type="region of interest" description="Disordered" evidence="1">
    <location>
        <begin position="15"/>
        <end position="56"/>
    </location>
</feature>
<gene>
    <name evidence="3" type="primary">g664</name>
    <name evidence="3" type="ORF">VP750_LOCUS577</name>
</gene>
<keyword evidence="2" id="KW-0472">Membrane</keyword>